<dbReference type="Gene3D" id="3.30.70.270">
    <property type="match status" value="1"/>
</dbReference>
<dbReference type="GO" id="GO:0005886">
    <property type="term" value="C:plasma membrane"/>
    <property type="evidence" value="ECO:0007669"/>
    <property type="project" value="TreeGrafter"/>
</dbReference>
<dbReference type="SMART" id="SM00267">
    <property type="entry name" value="GGDEF"/>
    <property type="match status" value="1"/>
</dbReference>
<dbReference type="GO" id="GO:0052621">
    <property type="term" value="F:diguanylate cyclase activity"/>
    <property type="evidence" value="ECO:0007669"/>
    <property type="project" value="UniProtKB-EC"/>
</dbReference>
<sequence length="338" mass="38200">MTGLVSFAQKNKGDSANSSEEMSMLMAELDRFRKKNARLLYLNELHARLAASIDLSSMIEGFSVWLMPRVEHDLVAYNNPDKERQYIYCSCHGPDREKVVTVAEKIFQLQPHKISEKWSDDGYYVQNWHLGAMEESGLLLVFRNDRVLTDVESKLIADALDVLKEPLQRALDYEDLFVAARKDPLTGLDNRRVFDERIGSMLDNARRHGSPLSIISMDLDRFKQVNDNLGHAVGDSVLQRVAQTFASHVRSGDLLVRMGGDEFLLVLPNTDHNAAKRLGERLRASVSDLGIYSGPSCKLGVSIGGCQWSPDMGKEAWLKEVDTLLYQAKEHGRNMVWM</sequence>
<dbReference type="NCBIfam" id="TIGR00254">
    <property type="entry name" value="GGDEF"/>
    <property type="match status" value="1"/>
</dbReference>
<comment type="caution">
    <text evidence="4">The sequence shown here is derived from an EMBL/GenBank/DDBJ whole genome shotgun (WGS) entry which is preliminary data.</text>
</comment>
<dbReference type="InterPro" id="IPR000160">
    <property type="entry name" value="GGDEF_dom"/>
</dbReference>
<reference evidence="4 5" key="1">
    <citation type="submission" date="2020-08" db="EMBL/GenBank/DDBJ databases">
        <title>Bridging the membrane lipid divide: bacteria of the FCB group superphylum have the potential to synthesize archaeal ether lipids.</title>
        <authorList>
            <person name="Villanueva L."/>
            <person name="Von Meijenfeldt F.A.B."/>
            <person name="Westbye A.B."/>
            <person name="Yadav S."/>
            <person name="Hopmans E.C."/>
            <person name="Dutilh B.E."/>
            <person name="Sinninghe Damste J.S."/>
        </authorList>
    </citation>
    <scope>NUCLEOTIDE SEQUENCE [LARGE SCALE GENOMIC DNA]</scope>
    <source>
        <strain evidence="4">NIOZ-UU47</strain>
    </source>
</reference>
<dbReference type="CDD" id="cd01949">
    <property type="entry name" value="GGDEF"/>
    <property type="match status" value="1"/>
</dbReference>
<dbReference type="InterPro" id="IPR043128">
    <property type="entry name" value="Rev_trsase/Diguanyl_cyclase"/>
</dbReference>
<dbReference type="InterPro" id="IPR050469">
    <property type="entry name" value="Diguanylate_Cyclase"/>
</dbReference>
<organism evidence="4 5">
    <name type="scientific">Candidatus Desulfobia pelagia</name>
    <dbReference type="NCBI Taxonomy" id="2841692"/>
    <lineage>
        <taxon>Bacteria</taxon>
        <taxon>Pseudomonadati</taxon>
        <taxon>Thermodesulfobacteriota</taxon>
        <taxon>Desulfobulbia</taxon>
        <taxon>Desulfobulbales</taxon>
        <taxon>Desulfobulbaceae</taxon>
        <taxon>Candidatus Desulfobia</taxon>
    </lineage>
</organism>
<dbReference type="Proteomes" id="UP000614424">
    <property type="component" value="Unassembled WGS sequence"/>
</dbReference>
<dbReference type="PANTHER" id="PTHR45138:SF9">
    <property type="entry name" value="DIGUANYLATE CYCLASE DGCM-RELATED"/>
    <property type="match status" value="1"/>
</dbReference>
<dbReference type="EMBL" id="JACNJZ010000157">
    <property type="protein sequence ID" value="MBC8318415.1"/>
    <property type="molecule type" value="Genomic_DNA"/>
</dbReference>
<dbReference type="AlphaFoldDB" id="A0A8J6NFL5"/>
<evidence type="ECO:0000259" key="3">
    <source>
        <dbReference type="PROSITE" id="PS50887"/>
    </source>
</evidence>
<evidence type="ECO:0000256" key="1">
    <source>
        <dbReference type="ARBA" id="ARBA00012528"/>
    </source>
</evidence>
<dbReference type="FunFam" id="3.30.70.270:FF:000001">
    <property type="entry name" value="Diguanylate cyclase domain protein"/>
    <property type="match status" value="1"/>
</dbReference>
<evidence type="ECO:0000313" key="4">
    <source>
        <dbReference type="EMBL" id="MBC8318415.1"/>
    </source>
</evidence>
<gene>
    <name evidence="4" type="ORF">H8E41_10960</name>
</gene>
<dbReference type="SUPFAM" id="SSF55073">
    <property type="entry name" value="Nucleotide cyclase"/>
    <property type="match status" value="1"/>
</dbReference>
<evidence type="ECO:0000256" key="2">
    <source>
        <dbReference type="ARBA" id="ARBA00034247"/>
    </source>
</evidence>
<name>A0A8J6NFL5_9BACT</name>
<protein>
    <recommendedName>
        <fullName evidence="1">diguanylate cyclase</fullName>
        <ecNumber evidence="1">2.7.7.65</ecNumber>
    </recommendedName>
</protein>
<proteinExistence type="predicted"/>
<dbReference type="GO" id="GO:1902201">
    <property type="term" value="P:negative regulation of bacterial-type flagellum-dependent cell motility"/>
    <property type="evidence" value="ECO:0007669"/>
    <property type="project" value="TreeGrafter"/>
</dbReference>
<comment type="catalytic activity">
    <reaction evidence="2">
        <text>2 GTP = 3',3'-c-di-GMP + 2 diphosphate</text>
        <dbReference type="Rhea" id="RHEA:24898"/>
        <dbReference type="ChEBI" id="CHEBI:33019"/>
        <dbReference type="ChEBI" id="CHEBI:37565"/>
        <dbReference type="ChEBI" id="CHEBI:58805"/>
        <dbReference type="EC" id="2.7.7.65"/>
    </reaction>
</comment>
<accession>A0A8J6NFL5</accession>
<dbReference type="EC" id="2.7.7.65" evidence="1"/>
<dbReference type="PROSITE" id="PS50887">
    <property type="entry name" value="GGDEF"/>
    <property type="match status" value="1"/>
</dbReference>
<dbReference type="PANTHER" id="PTHR45138">
    <property type="entry name" value="REGULATORY COMPONENTS OF SENSORY TRANSDUCTION SYSTEM"/>
    <property type="match status" value="1"/>
</dbReference>
<feature type="domain" description="GGDEF" evidence="3">
    <location>
        <begin position="210"/>
        <end position="338"/>
    </location>
</feature>
<evidence type="ECO:0000313" key="5">
    <source>
        <dbReference type="Proteomes" id="UP000614424"/>
    </source>
</evidence>
<dbReference type="InterPro" id="IPR029787">
    <property type="entry name" value="Nucleotide_cyclase"/>
</dbReference>
<dbReference type="GO" id="GO:0043709">
    <property type="term" value="P:cell adhesion involved in single-species biofilm formation"/>
    <property type="evidence" value="ECO:0007669"/>
    <property type="project" value="TreeGrafter"/>
</dbReference>
<dbReference type="Pfam" id="PF00990">
    <property type="entry name" value="GGDEF"/>
    <property type="match status" value="1"/>
</dbReference>